<dbReference type="Gene3D" id="1.10.10.1020">
    <property type="entry name" value="RecBCD complex, subunit RecD, N-terminal domain"/>
    <property type="match status" value="1"/>
</dbReference>
<evidence type="ECO:0000256" key="8">
    <source>
        <dbReference type="ARBA" id="ARBA00023125"/>
    </source>
</evidence>
<dbReference type="InterPro" id="IPR050534">
    <property type="entry name" value="Coronavir_polyprotein_1ab"/>
</dbReference>
<gene>
    <name evidence="11" type="primary">recD</name>
    <name evidence="14" type="ordered locus">Namu_3906</name>
</gene>
<accession>C8XGW8</accession>
<dbReference type="HAMAP" id="MF_01487">
    <property type="entry name" value="RecD"/>
    <property type="match status" value="1"/>
</dbReference>
<evidence type="ECO:0000256" key="9">
    <source>
        <dbReference type="ARBA" id="ARBA00023204"/>
    </source>
</evidence>
<keyword evidence="3 11" id="KW-0227">DNA damage</keyword>
<dbReference type="GO" id="GO:0008854">
    <property type="term" value="F:exodeoxyribonuclease V activity"/>
    <property type="evidence" value="ECO:0007669"/>
    <property type="project" value="InterPro"/>
</dbReference>
<dbReference type="InParanoid" id="C8XGW8"/>
<comment type="miscellaneous">
    <text evidence="11">In the RecBCD complex, RecB has a slow 3'-5' helicase, an exonuclease activity and loads RecA onto ssDNA, RecD has a fast 5'-3' helicase activity, while RecC stimulates the ATPase and processivity of the RecB helicase and contributes to recognition of the Chi site.</text>
</comment>
<evidence type="ECO:0000256" key="2">
    <source>
        <dbReference type="ARBA" id="ARBA00022741"/>
    </source>
</evidence>
<dbReference type="CDD" id="cd17933">
    <property type="entry name" value="DEXSc_RecD-like"/>
    <property type="match status" value="1"/>
</dbReference>
<keyword evidence="7 11" id="KW-0067">ATP-binding</keyword>
<keyword evidence="10 11" id="KW-0413">Isomerase</keyword>
<dbReference type="eggNOG" id="COG0507">
    <property type="taxonomic scope" value="Bacteria"/>
</dbReference>
<dbReference type="Pfam" id="PF13245">
    <property type="entry name" value="AAA_19"/>
    <property type="match status" value="1"/>
</dbReference>
<dbReference type="KEGG" id="nml:Namu_3906"/>
<feature type="region of interest" description="Disordered" evidence="12">
    <location>
        <begin position="339"/>
        <end position="369"/>
    </location>
</feature>
<comment type="catalytic activity">
    <reaction evidence="11">
        <text>ATP + H2O = ADP + phosphate + H(+)</text>
        <dbReference type="Rhea" id="RHEA:13065"/>
        <dbReference type="ChEBI" id="CHEBI:15377"/>
        <dbReference type="ChEBI" id="CHEBI:15378"/>
        <dbReference type="ChEBI" id="CHEBI:30616"/>
        <dbReference type="ChEBI" id="CHEBI:43474"/>
        <dbReference type="ChEBI" id="CHEBI:456216"/>
        <dbReference type="EC" id="5.6.2.3"/>
    </reaction>
</comment>
<feature type="compositionally biased region" description="Low complexity" evidence="12">
    <location>
        <begin position="339"/>
        <end position="361"/>
    </location>
</feature>
<keyword evidence="1 11" id="KW-0540">Nuclease</keyword>
<evidence type="ECO:0000256" key="12">
    <source>
        <dbReference type="SAM" id="MobiDB-lite"/>
    </source>
</evidence>
<dbReference type="PANTHER" id="PTHR43788">
    <property type="entry name" value="DNA2/NAM7 HELICASE FAMILY MEMBER"/>
    <property type="match status" value="1"/>
</dbReference>
<dbReference type="GO" id="GO:0003677">
    <property type="term" value="F:DNA binding"/>
    <property type="evidence" value="ECO:0007669"/>
    <property type="project" value="UniProtKB-UniRule"/>
</dbReference>
<evidence type="ECO:0000256" key="6">
    <source>
        <dbReference type="ARBA" id="ARBA00022839"/>
    </source>
</evidence>
<evidence type="ECO:0000256" key="10">
    <source>
        <dbReference type="ARBA" id="ARBA00023235"/>
    </source>
</evidence>
<evidence type="ECO:0000256" key="1">
    <source>
        <dbReference type="ARBA" id="ARBA00022722"/>
    </source>
</evidence>
<dbReference type="InterPro" id="IPR027417">
    <property type="entry name" value="P-loop_NTPase"/>
</dbReference>
<dbReference type="InterPro" id="IPR027785">
    <property type="entry name" value="UvrD-like_helicase_C"/>
</dbReference>
<evidence type="ECO:0000256" key="11">
    <source>
        <dbReference type="HAMAP-Rule" id="MF_01487"/>
    </source>
</evidence>
<dbReference type="GO" id="GO:0017116">
    <property type="term" value="F:single-stranded DNA helicase activity"/>
    <property type="evidence" value="ECO:0007669"/>
    <property type="project" value="TreeGrafter"/>
</dbReference>
<dbReference type="NCBIfam" id="TIGR01447">
    <property type="entry name" value="recD"/>
    <property type="match status" value="1"/>
</dbReference>
<dbReference type="Proteomes" id="UP000002218">
    <property type="component" value="Chromosome"/>
</dbReference>
<evidence type="ECO:0000313" key="15">
    <source>
        <dbReference type="Proteomes" id="UP000002218"/>
    </source>
</evidence>
<dbReference type="GO" id="GO:0016887">
    <property type="term" value="F:ATP hydrolysis activity"/>
    <property type="evidence" value="ECO:0007669"/>
    <property type="project" value="RHEA"/>
</dbReference>
<evidence type="ECO:0000256" key="3">
    <source>
        <dbReference type="ARBA" id="ARBA00022763"/>
    </source>
</evidence>
<comment type="similarity">
    <text evidence="11">Belongs to the RecD family.</text>
</comment>
<evidence type="ECO:0000256" key="4">
    <source>
        <dbReference type="ARBA" id="ARBA00022801"/>
    </source>
</evidence>
<dbReference type="PROSITE" id="PS51387">
    <property type="entry name" value="FAD_PCMH"/>
    <property type="match status" value="1"/>
</dbReference>
<keyword evidence="6 11" id="KW-0269">Exonuclease</keyword>
<feature type="domain" description="FAD-binding PCMH-type" evidence="13">
    <location>
        <begin position="207"/>
        <end position="452"/>
    </location>
</feature>
<evidence type="ECO:0000256" key="7">
    <source>
        <dbReference type="ARBA" id="ARBA00022840"/>
    </source>
</evidence>
<name>C8XGW8_NAKMY</name>
<dbReference type="Gene3D" id="3.40.50.300">
    <property type="entry name" value="P-loop containing nucleotide triphosphate hydrolases"/>
    <property type="match status" value="3"/>
</dbReference>
<dbReference type="Pfam" id="PF13538">
    <property type="entry name" value="UvrD_C_2"/>
    <property type="match status" value="1"/>
</dbReference>
<keyword evidence="2 11" id="KW-0547">Nucleotide-binding</keyword>
<dbReference type="FunCoup" id="C8XGW8">
    <property type="interactions" value="11"/>
</dbReference>
<dbReference type="CDD" id="cd18809">
    <property type="entry name" value="SF1_C_RecD"/>
    <property type="match status" value="1"/>
</dbReference>
<dbReference type="AlphaFoldDB" id="C8XGW8"/>
<dbReference type="RefSeq" id="WP_015749025.1">
    <property type="nucleotide sequence ID" value="NC_013235.1"/>
</dbReference>
<dbReference type="EC" id="5.6.2.3" evidence="11"/>
<dbReference type="InterPro" id="IPR016166">
    <property type="entry name" value="FAD-bd_PCMH"/>
</dbReference>
<proteinExistence type="inferred from homology"/>
<dbReference type="STRING" id="479431.Namu_3906"/>
<feature type="binding site" evidence="11">
    <location>
        <begin position="187"/>
        <end position="194"/>
    </location>
    <ligand>
        <name>ATP</name>
        <dbReference type="ChEBI" id="CHEBI:30616"/>
    </ligand>
</feature>
<comment type="function">
    <text evidence="11">A helicase/nuclease that prepares dsDNA breaks (DSB) for recombinational DNA repair. Binds to DSBs and unwinds DNA via a highly rapid and processive ATP-dependent bidirectional helicase activity. Unwinds dsDNA until it encounters a Chi (crossover hotspot instigator) sequence from the 3' direction. Cuts ssDNA a few nucleotides 3' to the Chi site. The properties and activities of the enzyme are changed at Chi. The Chi-altered holoenzyme produces a long 3'-ssDNA overhang and facilitates RecA-binding to the ssDNA for homologous DNA recombination and repair. Holoenzyme degrades any linearized DNA that is unable to undergo homologous recombination. In the holoenzyme this subunit has ssDNA-dependent ATPase and 5'-3' helicase activity. When added to pre-assembled RecBC greatly stimulates nuclease activity and augments holoenzyme processivity. Negatively regulates the RecA-loading ability of RecBCD.</text>
</comment>
<dbReference type="GO" id="GO:0071949">
    <property type="term" value="F:FAD binding"/>
    <property type="evidence" value="ECO:0007669"/>
    <property type="project" value="InterPro"/>
</dbReference>
<organism evidence="14 15">
    <name type="scientific">Nakamurella multipartita (strain ATCC 700099 / DSM 44233 / CIP 104796 / JCM 9543 / NBRC 105858 / Y-104)</name>
    <name type="common">Microsphaera multipartita</name>
    <dbReference type="NCBI Taxonomy" id="479431"/>
    <lineage>
        <taxon>Bacteria</taxon>
        <taxon>Bacillati</taxon>
        <taxon>Actinomycetota</taxon>
        <taxon>Actinomycetes</taxon>
        <taxon>Nakamurellales</taxon>
        <taxon>Nakamurellaceae</taxon>
        <taxon>Nakamurella</taxon>
    </lineage>
</organism>
<dbReference type="GO" id="GO:0000724">
    <property type="term" value="P:double-strand break repair via homologous recombination"/>
    <property type="evidence" value="ECO:0007669"/>
    <property type="project" value="UniProtKB-UniRule"/>
</dbReference>
<dbReference type="InterPro" id="IPR049550">
    <property type="entry name" value="RecD_N"/>
</dbReference>
<keyword evidence="8 11" id="KW-0238">DNA-binding</keyword>
<evidence type="ECO:0000259" key="13">
    <source>
        <dbReference type="PROSITE" id="PS51387"/>
    </source>
</evidence>
<dbReference type="Pfam" id="PF21185">
    <property type="entry name" value="RecD_N"/>
    <property type="match status" value="1"/>
</dbReference>
<dbReference type="GO" id="GO:0043139">
    <property type="term" value="F:5'-3' DNA helicase activity"/>
    <property type="evidence" value="ECO:0007669"/>
    <property type="project" value="UniProtKB-UniRule"/>
</dbReference>
<dbReference type="PANTHER" id="PTHR43788:SF6">
    <property type="entry name" value="DNA HELICASE B"/>
    <property type="match status" value="1"/>
</dbReference>
<protein>
    <recommendedName>
        <fullName evidence="11">RecBCD enzyme subunit RecD</fullName>
        <ecNumber evidence="11">5.6.2.3</ecNumber>
    </recommendedName>
    <alternativeName>
        <fullName evidence="11">DNA 5'-3' helicase subunit RecD</fullName>
    </alternativeName>
    <alternativeName>
        <fullName evidence="11">Exonuclease V subunit RecD</fullName>
        <shortName evidence="11">ExoV subunit RecD</shortName>
    </alternativeName>
    <alternativeName>
        <fullName evidence="11">Helicase/nuclease RecBCD subunit RecD</fullName>
    </alternativeName>
</protein>
<keyword evidence="4 11" id="KW-0378">Hydrolase</keyword>
<dbReference type="InterPro" id="IPR041851">
    <property type="entry name" value="RecD_N_sf"/>
</dbReference>
<keyword evidence="15" id="KW-1185">Reference proteome</keyword>
<dbReference type="GO" id="GO:0009338">
    <property type="term" value="C:exodeoxyribonuclease V complex"/>
    <property type="evidence" value="ECO:0007669"/>
    <property type="project" value="InterPro"/>
</dbReference>
<keyword evidence="5 11" id="KW-0347">Helicase</keyword>
<dbReference type="InterPro" id="IPR006344">
    <property type="entry name" value="RecD"/>
</dbReference>
<evidence type="ECO:0000256" key="5">
    <source>
        <dbReference type="ARBA" id="ARBA00022806"/>
    </source>
</evidence>
<dbReference type="EMBL" id="CP001737">
    <property type="protein sequence ID" value="ACV80199.1"/>
    <property type="molecule type" value="Genomic_DNA"/>
</dbReference>
<reference evidence="14 15" key="2">
    <citation type="journal article" date="2010" name="Stand. Genomic Sci.">
        <title>Complete genome sequence of Nakamurella multipartita type strain (Y-104).</title>
        <authorList>
            <person name="Tice H."/>
            <person name="Mayilraj S."/>
            <person name="Sims D."/>
            <person name="Lapidus A."/>
            <person name="Nolan M."/>
            <person name="Lucas S."/>
            <person name="Glavina Del Rio T."/>
            <person name="Copeland A."/>
            <person name="Cheng J.F."/>
            <person name="Meincke L."/>
            <person name="Bruce D."/>
            <person name="Goodwin L."/>
            <person name="Pitluck S."/>
            <person name="Ivanova N."/>
            <person name="Mavromatis K."/>
            <person name="Ovchinnikova G."/>
            <person name="Pati A."/>
            <person name="Chen A."/>
            <person name="Palaniappan K."/>
            <person name="Land M."/>
            <person name="Hauser L."/>
            <person name="Chang Y.J."/>
            <person name="Jeffries C.D."/>
            <person name="Detter J.C."/>
            <person name="Brettin T."/>
            <person name="Rohde M."/>
            <person name="Goker M."/>
            <person name="Bristow J."/>
            <person name="Eisen J.A."/>
            <person name="Markowitz V."/>
            <person name="Hugenholtz P."/>
            <person name="Kyrpides N.C."/>
            <person name="Klenk H.P."/>
            <person name="Chen F."/>
        </authorList>
    </citation>
    <scope>NUCLEOTIDE SEQUENCE [LARGE SCALE GENOMIC DNA]</scope>
    <source>
        <strain evidence="15">ATCC 700099 / DSM 44233 / CIP 104796 / JCM 9543 / NBRC 105858 / Y-104</strain>
    </source>
</reference>
<comment type="subunit">
    <text evidence="11">Heterotrimer of RecB, RecC and RecD. All subunits contribute to DNA-binding.</text>
</comment>
<reference evidence="15" key="1">
    <citation type="submission" date="2009-09" db="EMBL/GenBank/DDBJ databases">
        <title>The complete genome of Nakamurella multipartita DSM 44233.</title>
        <authorList>
            <consortium name="US DOE Joint Genome Institute (JGI-PGF)"/>
            <person name="Lucas S."/>
            <person name="Copeland A."/>
            <person name="Lapidus A."/>
            <person name="Glavina del Rio T."/>
            <person name="Dalin E."/>
            <person name="Tice H."/>
            <person name="Bruce D."/>
            <person name="Goodwin L."/>
            <person name="Pitluck S."/>
            <person name="Kyrpides N."/>
            <person name="Mavromatis K."/>
            <person name="Ivanova N."/>
            <person name="Ovchinnikova G."/>
            <person name="Sims D."/>
            <person name="Meincke L."/>
            <person name="Brettin T."/>
            <person name="Detter J.C."/>
            <person name="Han C."/>
            <person name="Larimer F."/>
            <person name="Land M."/>
            <person name="Hauser L."/>
            <person name="Markowitz V."/>
            <person name="Cheng J.-F."/>
            <person name="Hugenholtz P."/>
            <person name="Woyke T."/>
            <person name="Wu D."/>
            <person name="Klenk H.-P."/>
            <person name="Eisen J.A."/>
        </authorList>
    </citation>
    <scope>NUCLEOTIDE SEQUENCE [LARGE SCALE GENOMIC DNA]</scope>
    <source>
        <strain evidence="15">ATCC 700099 / DSM 44233 / CIP 104796 / JCM 9543 / NBRC 105858 / Y-104</strain>
    </source>
</reference>
<dbReference type="HOGENOM" id="CLU_007524_1_3_11"/>
<sequence length="632" mass="66336">MSTFTESFERPQDPYDRRLALGASGLLRAANVADVLSAADVHVATRIAQLAGEPDDRVRLAVAMAVRGIRSGSVCIDLAQARATLLLADPGGDWPVLPDWRDAVRASLLVGAGRPLQWEFDLLYLDRYRTQEQQVRDDLRDRRAQPPPVVDRVALADGLDRLFAGGDPGQRHAAELAATGWTTVIGGGPGTGKTTTVARVLALLMGQPGARPRVAMAAPTGKAAARLQAAVQAQAVALSPADRHDLPTLTASTLHRLLGWLPGRSQRFRHDRDNRLPFDVVVVDETSMVSLTMMARLLEAVRPDARLILVGDPDQLASVEAGAVLADLVAGLTAVPAAPPATGSATGSATESAAGSAAGPGAVPPGPPAIAPARADAVALLDRTWRFGGDIAELAAAVRAGDADAALAVLARPGADVALIAPEDTAGAGAAVDAAVRPDVVGTAAAVRAAADAGEAQEALRRLDGHRVLCAHRSGPRGVTQWTYRIENWLAAEDLLPPHRLWYPGRPVLVTANDYTLRLFNGDVGVAVLTGGQLRVSFSQHGRIVDYAPGRLADVQTVHAMTVHRSQGSQFDRVTVVLPEADSPLCTRELLYTALTRAQTRVRLIGTEAEVRAAVARPAARASGLRLRMAGG</sequence>
<dbReference type="OrthoDB" id="9763659at2"/>
<evidence type="ECO:0000313" key="14">
    <source>
        <dbReference type="EMBL" id="ACV80199.1"/>
    </source>
</evidence>
<keyword evidence="9 11" id="KW-0234">DNA repair</keyword>
<dbReference type="GO" id="GO:0005524">
    <property type="term" value="F:ATP binding"/>
    <property type="evidence" value="ECO:0007669"/>
    <property type="project" value="UniProtKB-UniRule"/>
</dbReference>
<dbReference type="SUPFAM" id="SSF52540">
    <property type="entry name" value="P-loop containing nucleoside triphosphate hydrolases"/>
    <property type="match status" value="2"/>
</dbReference>